<organism evidence="7 8">
    <name type="scientific">Cyclocybe aegerita</name>
    <name type="common">Black poplar mushroom</name>
    <name type="synonym">Agrocybe aegerita</name>
    <dbReference type="NCBI Taxonomy" id="1973307"/>
    <lineage>
        <taxon>Eukaryota</taxon>
        <taxon>Fungi</taxon>
        <taxon>Dikarya</taxon>
        <taxon>Basidiomycota</taxon>
        <taxon>Agaricomycotina</taxon>
        <taxon>Agaricomycetes</taxon>
        <taxon>Agaricomycetidae</taxon>
        <taxon>Agaricales</taxon>
        <taxon>Agaricineae</taxon>
        <taxon>Bolbitiaceae</taxon>
        <taxon>Cyclocybe</taxon>
    </lineage>
</organism>
<proteinExistence type="inferred from homology"/>
<evidence type="ECO:0000256" key="6">
    <source>
        <dbReference type="RuleBase" id="RU365009"/>
    </source>
</evidence>
<dbReference type="Proteomes" id="UP000467700">
    <property type="component" value="Unassembled WGS sequence"/>
</dbReference>
<accession>A0A8S0WE74</accession>
<dbReference type="CDD" id="cd23507">
    <property type="entry name" value="hydrophobin_I"/>
    <property type="match status" value="1"/>
</dbReference>
<dbReference type="SMART" id="SM00075">
    <property type="entry name" value="HYDRO"/>
    <property type="match status" value="1"/>
</dbReference>
<keyword evidence="4 6" id="KW-0964">Secreted</keyword>
<keyword evidence="6" id="KW-0732">Signal</keyword>
<dbReference type="Pfam" id="PF01185">
    <property type="entry name" value="Hydrophobin"/>
    <property type="match status" value="1"/>
</dbReference>
<evidence type="ECO:0000256" key="5">
    <source>
        <dbReference type="ARBA" id="ARBA00023157"/>
    </source>
</evidence>
<dbReference type="AlphaFoldDB" id="A0A8S0WE74"/>
<keyword evidence="8" id="KW-1185">Reference proteome</keyword>
<gene>
    <name evidence="7" type="ORF">AAE3_LOCUS2210</name>
</gene>
<reference evidence="7 8" key="1">
    <citation type="submission" date="2020-01" db="EMBL/GenBank/DDBJ databases">
        <authorList>
            <person name="Gupta K D."/>
        </authorList>
    </citation>
    <scope>NUCLEOTIDE SEQUENCE [LARGE SCALE GENOMIC DNA]</scope>
</reference>
<evidence type="ECO:0000313" key="8">
    <source>
        <dbReference type="Proteomes" id="UP000467700"/>
    </source>
</evidence>
<protein>
    <recommendedName>
        <fullName evidence="6">Hydrophobin</fullName>
    </recommendedName>
</protein>
<comment type="subcellular location">
    <subcellularLocation>
        <location evidence="1 6">Secreted</location>
        <location evidence="1 6">Cell wall</location>
    </subcellularLocation>
</comment>
<name>A0A8S0WE74_CYCAE</name>
<sequence length="136" mass="14033">MHKSSRRQLDAPLFFQLRNTPFGNMQFKLSTLATVTLAVTLAALAAATPVQRAECTTGPVQCCNSVQSANDPAAAALLGLLGIVVQDVTVQVGLTCTPITVIGGADNSCSAQTVCCENNTYDGVVALGCTTSTINL</sequence>
<dbReference type="OrthoDB" id="4225815at2759"/>
<evidence type="ECO:0000256" key="3">
    <source>
        <dbReference type="ARBA" id="ARBA00022512"/>
    </source>
</evidence>
<dbReference type="InterPro" id="IPR001338">
    <property type="entry name" value="Class_I_Hydrophobin"/>
</dbReference>
<keyword evidence="3 6" id="KW-0134">Cell wall</keyword>
<evidence type="ECO:0000256" key="4">
    <source>
        <dbReference type="ARBA" id="ARBA00022525"/>
    </source>
</evidence>
<evidence type="ECO:0000313" key="7">
    <source>
        <dbReference type="EMBL" id="CAA7260093.1"/>
    </source>
</evidence>
<dbReference type="EMBL" id="CACVBS010000028">
    <property type="protein sequence ID" value="CAA7260093.1"/>
    <property type="molecule type" value="Genomic_DNA"/>
</dbReference>
<evidence type="ECO:0000256" key="1">
    <source>
        <dbReference type="ARBA" id="ARBA00004191"/>
    </source>
</evidence>
<comment type="caution">
    <text evidence="7">The sequence shown here is derived from an EMBL/GenBank/DDBJ whole genome shotgun (WGS) entry which is preliminary data.</text>
</comment>
<keyword evidence="5 6" id="KW-1015">Disulfide bond</keyword>
<comment type="similarity">
    <text evidence="2 6">Belongs to the fungal hydrophobin family.</text>
</comment>
<dbReference type="GO" id="GO:0005199">
    <property type="term" value="F:structural constituent of cell wall"/>
    <property type="evidence" value="ECO:0007669"/>
    <property type="project" value="InterPro"/>
</dbReference>
<dbReference type="GO" id="GO:0009277">
    <property type="term" value="C:fungal-type cell wall"/>
    <property type="evidence" value="ECO:0007669"/>
    <property type="project" value="InterPro"/>
</dbReference>
<evidence type="ECO:0000256" key="2">
    <source>
        <dbReference type="ARBA" id="ARBA00010446"/>
    </source>
</evidence>